<evidence type="ECO:0000313" key="4">
    <source>
        <dbReference type="Proteomes" id="UP001221217"/>
    </source>
</evidence>
<dbReference type="AlphaFoldDB" id="A0AAJ1IB53"/>
<comment type="caution">
    <text evidence="3">The sequence shown here is derived from an EMBL/GenBank/DDBJ whole genome shotgun (WGS) entry which is preliminary data.</text>
</comment>
<proteinExistence type="predicted"/>
<feature type="transmembrane region" description="Helical" evidence="1">
    <location>
        <begin position="6"/>
        <end position="27"/>
    </location>
</feature>
<dbReference type="PANTHER" id="PTHR35797:SF1">
    <property type="entry name" value="PROTEASE"/>
    <property type="match status" value="1"/>
</dbReference>
<feature type="transmembrane region" description="Helical" evidence="1">
    <location>
        <begin position="74"/>
        <end position="91"/>
    </location>
</feature>
<dbReference type="PANTHER" id="PTHR35797">
    <property type="entry name" value="PROTEASE-RELATED"/>
    <property type="match status" value="1"/>
</dbReference>
<feature type="transmembrane region" description="Helical" evidence="1">
    <location>
        <begin position="195"/>
        <end position="213"/>
    </location>
</feature>
<feature type="transmembrane region" description="Helical" evidence="1">
    <location>
        <begin position="111"/>
        <end position="133"/>
    </location>
</feature>
<keyword evidence="1" id="KW-1133">Transmembrane helix</keyword>
<dbReference type="Proteomes" id="UP001221217">
    <property type="component" value="Unassembled WGS sequence"/>
</dbReference>
<keyword evidence="3" id="KW-0482">Metalloprotease</keyword>
<dbReference type="Pfam" id="PF02517">
    <property type="entry name" value="Rce1-like"/>
    <property type="match status" value="1"/>
</dbReference>
<accession>A0AAJ1IB53</accession>
<sequence>MGTFGPLSSALIVTFIFEGLSGIRKLLRKFTIWRININWYLFCFFSTALIAVAAIGISFALGSRIFIFNDLKKVYLVIPVFLYVFSLSVLGEETGWRGFALPRLQRKYGALVASLGIGVIWGLWHLPLFFIAGNFHQDISFTLFMIQEVALSIVMTWIYNNSRGSLLLVHFFHAASNVTIGLLPVLPSNTGGDMWVLYITVGLLIVLSINIVLSGTLSRQTDKTGEIR</sequence>
<dbReference type="GO" id="GO:0008237">
    <property type="term" value="F:metallopeptidase activity"/>
    <property type="evidence" value="ECO:0007669"/>
    <property type="project" value="UniProtKB-KW"/>
</dbReference>
<keyword evidence="3" id="KW-0378">Hydrolase</keyword>
<keyword evidence="1" id="KW-0812">Transmembrane</keyword>
<protein>
    <submittedName>
        <fullName evidence="3">CPBP family intramembrane metalloprotease</fullName>
    </submittedName>
</protein>
<evidence type="ECO:0000256" key="1">
    <source>
        <dbReference type="SAM" id="Phobius"/>
    </source>
</evidence>
<keyword evidence="3" id="KW-0645">Protease</keyword>
<dbReference type="InterPro" id="IPR042150">
    <property type="entry name" value="MmRce1-like"/>
</dbReference>
<evidence type="ECO:0000313" key="3">
    <source>
        <dbReference type="EMBL" id="MDC7226042.1"/>
    </source>
</evidence>
<evidence type="ECO:0000259" key="2">
    <source>
        <dbReference type="Pfam" id="PF02517"/>
    </source>
</evidence>
<dbReference type="GO" id="GO:0004175">
    <property type="term" value="F:endopeptidase activity"/>
    <property type="evidence" value="ECO:0007669"/>
    <property type="project" value="UniProtKB-ARBA"/>
</dbReference>
<dbReference type="InterPro" id="IPR003675">
    <property type="entry name" value="Rce1/LyrA-like_dom"/>
</dbReference>
<feature type="transmembrane region" description="Helical" evidence="1">
    <location>
        <begin position="39"/>
        <end position="62"/>
    </location>
</feature>
<dbReference type="GO" id="GO:0080120">
    <property type="term" value="P:CAAX-box protein maturation"/>
    <property type="evidence" value="ECO:0007669"/>
    <property type="project" value="UniProtKB-ARBA"/>
</dbReference>
<keyword evidence="1" id="KW-0472">Membrane</keyword>
<name>A0AAJ1IB53_9SPIO</name>
<dbReference type="EMBL" id="JAQQAL010000011">
    <property type="protein sequence ID" value="MDC7226042.1"/>
    <property type="molecule type" value="Genomic_DNA"/>
</dbReference>
<feature type="transmembrane region" description="Helical" evidence="1">
    <location>
        <begin position="139"/>
        <end position="159"/>
    </location>
</feature>
<organism evidence="3 4">
    <name type="scientific">Candidatus Thalassospirochaeta sargassi</name>
    <dbReference type="NCBI Taxonomy" id="3119039"/>
    <lineage>
        <taxon>Bacteria</taxon>
        <taxon>Pseudomonadati</taxon>
        <taxon>Spirochaetota</taxon>
        <taxon>Spirochaetia</taxon>
        <taxon>Spirochaetales</taxon>
        <taxon>Spirochaetaceae</taxon>
        <taxon>Candidatus Thalassospirochaeta</taxon>
    </lineage>
</organism>
<feature type="domain" description="CAAX prenyl protease 2/Lysostaphin resistance protein A-like" evidence="2">
    <location>
        <begin position="78"/>
        <end position="178"/>
    </location>
</feature>
<gene>
    <name evidence="3" type="ORF">PQJ61_04675</name>
</gene>
<feature type="transmembrane region" description="Helical" evidence="1">
    <location>
        <begin position="166"/>
        <end position="183"/>
    </location>
</feature>
<reference evidence="3 4" key="1">
    <citation type="submission" date="2022-12" db="EMBL/GenBank/DDBJ databases">
        <title>Metagenome assembled genome from gulf of manar.</title>
        <authorList>
            <person name="Kohli P."/>
            <person name="Pk S."/>
            <person name="Venkata Ramana C."/>
            <person name="Sasikala C."/>
        </authorList>
    </citation>
    <scope>NUCLEOTIDE SEQUENCE [LARGE SCALE GENOMIC DNA]</scope>
    <source>
        <strain evidence="3">JB008</strain>
    </source>
</reference>